<dbReference type="EMBL" id="CAJNOH010006597">
    <property type="protein sequence ID" value="CAF1436707.1"/>
    <property type="molecule type" value="Genomic_DNA"/>
</dbReference>
<feature type="repeat" description="NHL" evidence="2">
    <location>
        <begin position="349"/>
        <end position="387"/>
    </location>
</feature>
<evidence type="ECO:0000313" key="4">
    <source>
        <dbReference type="EMBL" id="CAF1436707.1"/>
    </source>
</evidence>
<dbReference type="Proteomes" id="UP000663854">
    <property type="component" value="Unassembled WGS sequence"/>
</dbReference>
<gene>
    <name evidence="5" type="ORF">JXQ802_LOCUS52292</name>
    <name evidence="4" type="ORF">PYM288_LOCUS35984</name>
</gene>
<dbReference type="PANTHER" id="PTHR24104:SF25">
    <property type="entry name" value="PROTEIN LIN-41"/>
    <property type="match status" value="1"/>
</dbReference>
<dbReference type="Gene3D" id="2.120.10.30">
    <property type="entry name" value="TolB, C-terminal domain"/>
    <property type="match status" value="3"/>
</dbReference>
<dbReference type="GO" id="GO:0008270">
    <property type="term" value="F:zinc ion binding"/>
    <property type="evidence" value="ECO:0007669"/>
    <property type="project" value="UniProtKB-KW"/>
</dbReference>
<keyword evidence="3" id="KW-0472">Membrane</keyword>
<reference evidence="4" key="1">
    <citation type="submission" date="2021-02" db="EMBL/GenBank/DDBJ databases">
        <authorList>
            <person name="Nowell W R."/>
        </authorList>
    </citation>
    <scope>NUCLEOTIDE SEQUENCE</scope>
</reference>
<dbReference type="EMBL" id="CAJNOL010008185">
    <property type="protein sequence ID" value="CAF1634438.1"/>
    <property type="molecule type" value="Genomic_DNA"/>
</dbReference>
<dbReference type="AlphaFoldDB" id="A0A815NHU2"/>
<dbReference type="InterPro" id="IPR001258">
    <property type="entry name" value="NHL_repeat"/>
</dbReference>
<sequence length="387" mass="41972">MTTQFSKGTIEVISQPSKSGSRSKRPFILLGVLVTVFVITTIVFATLYATNKSSKATSPGNAVQLTSTTIKTTTTNTPYVPPRAPAIDIHPNTKWIQNGLTVAGENGGGSEINQLSDPTGLYVDDDQTIYVADHSNHRIMKWKRDATSGQVVAGGQEQGNGTHQLDTPFDLIVDKVRDSLIISDNGNNKVVRWPGQNGTSKETIISNIRCRGLTIDENGSLYVVDGGKHEVRRYRMGDTEGIVMAGGNGQGSRLDQLNSPSYVFVDRDHSVYVSDSGNHRVMKWEEGAKEGIVVAGGLGEGDSLSRLIGPRGVVVDQLGTVYVADYGNHRIMRWPNGDTHGSVIAGGNGQGGQSNQLYYPYGISFDRDGNLYVADTYNHRVQKFHID</sequence>
<organism evidence="4 6">
    <name type="scientific">Rotaria sordida</name>
    <dbReference type="NCBI Taxonomy" id="392033"/>
    <lineage>
        <taxon>Eukaryota</taxon>
        <taxon>Metazoa</taxon>
        <taxon>Spiralia</taxon>
        <taxon>Gnathifera</taxon>
        <taxon>Rotifera</taxon>
        <taxon>Eurotatoria</taxon>
        <taxon>Bdelloidea</taxon>
        <taxon>Philodinida</taxon>
        <taxon>Philodinidae</taxon>
        <taxon>Rotaria</taxon>
    </lineage>
</organism>
<keyword evidence="1" id="KW-0677">Repeat</keyword>
<dbReference type="Proteomes" id="UP000663870">
    <property type="component" value="Unassembled WGS sequence"/>
</dbReference>
<keyword evidence="3" id="KW-0812">Transmembrane</keyword>
<evidence type="ECO:0000313" key="6">
    <source>
        <dbReference type="Proteomes" id="UP000663854"/>
    </source>
</evidence>
<evidence type="ECO:0000256" key="3">
    <source>
        <dbReference type="SAM" id="Phobius"/>
    </source>
</evidence>
<keyword evidence="3" id="KW-1133">Transmembrane helix</keyword>
<dbReference type="InterPro" id="IPR050952">
    <property type="entry name" value="TRIM-NHL_E3_ligases"/>
</dbReference>
<dbReference type="CDD" id="cd05819">
    <property type="entry name" value="NHL"/>
    <property type="match status" value="1"/>
</dbReference>
<evidence type="ECO:0000256" key="2">
    <source>
        <dbReference type="PROSITE-ProRule" id="PRU00504"/>
    </source>
</evidence>
<dbReference type="SUPFAM" id="SSF63829">
    <property type="entry name" value="Calcium-dependent phosphotriesterase"/>
    <property type="match status" value="2"/>
</dbReference>
<evidence type="ECO:0000313" key="7">
    <source>
        <dbReference type="Proteomes" id="UP000663870"/>
    </source>
</evidence>
<dbReference type="InterPro" id="IPR011042">
    <property type="entry name" value="6-blade_b-propeller_TolB-like"/>
</dbReference>
<protein>
    <submittedName>
        <fullName evidence="4">Uncharacterized protein</fullName>
    </submittedName>
</protein>
<evidence type="ECO:0000256" key="1">
    <source>
        <dbReference type="ARBA" id="ARBA00022737"/>
    </source>
</evidence>
<name>A0A815NHU2_9BILA</name>
<keyword evidence="7" id="KW-1185">Reference proteome</keyword>
<proteinExistence type="predicted"/>
<evidence type="ECO:0000313" key="5">
    <source>
        <dbReference type="EMBL" id="CAF1634438.1"/>
    </source>
</evidence>
<accession>A0A815NHU2</accession>
<comment type="caution">
    <text evidence="4">The sequence shown here is derived from an EMBL/GenBank/DDBJ whole genome shotgun (WGS) entry which is preliminary data.</text>
</comment>
<dbReference type="PROSITE" id="PS51125">
    <property type="entry name" value="NHL"/>
    <property type="match status" value="2"/>
</dbReference>
<feature type="repeat" description="NHL" evidence="2">
    <location>
        <begin position="109"/>
        <end position="145"/>
    </location>
</feature>
<dbReference type="PANTHER" id="PTHR24104">
    <property type="entry name" value="E3 UBIQUITIN-PROTEIN LIGASE NHLRC1-RELATED"/>
    <property type="match status" value="1"/>
</dbReference>
<feature type="transmembrane region" description="Helical" evidence="3">
    <location>
        <begin position="27"/>
        <end position="49"/>
    </location>
</feature>
<dbReference type="Pfam" id="PF01436">
    <property type="entry name" value="NHL"/>
    <property type="match status" value="3"/>
</dbReference>